<dbReference type="AlphaFoldDB" id="A0AAE0EKC9"/>
<reference evidence="8" key="1">
    <citation type="journal article" date="2023" name="Plant J.">
        <title>Genome sequences and population genomics provide insights into the demographic history, inbreeding, and mutation load of two 'living fossil' tree species of Dipteronia.</title>
        <authorList>
            <person name="Feng Y."/>
            <person name="Comes H.P."/>
            <person name="Chen J."/>
            <person name="Zhu S."/>
            <person name="Lu R."/>
            <person name="Zhang X."/>
            <person name="Li P."/>
            <person name="Qiu J."/>
            <person name="Olsen K.M."/>
            <person name="Qiu Y."/>
        </authorList>
    </citation>
    <scope>NUCLEOTIDE SEQUENCE</scope>
    <source>
        <strain evidence="8">NBL</strain>
    </source>
</reference>
<evidence type="ECO:0000256" key="5">
    <source>
        <dbReference type="ARBA" id="ARBA00022737"/>
    </source>
</evidence>
<evidence type="ECO:0000256" key="1">
    <source>
        <dbReference type="ARBA" id="ARBA00004613"/>
    </source>
</evidence>
<keyword evidence="3" id="KW-0433">Leucine-rich repeat</keyword>
<protein>
    <submittedName>
        <fullName evidence="8">Uncharacterized protein</fullName>
    </submittedName>
</protein>
<dbReference type="PANTHER" id="PTHR32093:SF115">
    <property type="entry name" value="LEUCINE-RICH REPEAT EXTENSIN-LIKE PROTEIN 2"/>
    <property type="match status" value="1"/>
</dbReference>
<dbReference type="Proteomes" id="UP001281410">
    <property type="component" value="Unassembled WGS sequence"/>
</dbReference>
<dbReference type="InterPro" id="IPR051582">
    <property type="entry name" value="LRR_extensin-like_regulator"/>
</dbReference>
<evidence type="ECO:0000256" key="3">
    <source>
        <dbReference type="ARBA" id="ARBA00022614"/>
    </source>
</evidence>
<gene>
    <name evidence="8" type="ORF">Dsin_001511</name>
</gene>
<keyword evidence="9" id="KW-1185">Reference proteome</keyword>
<evidence type="ECO:0000256" key="2">
    <source>
        <dbReference type="ARBA" id="ARBA00022525"/>
    </source>
</evidence>
<dbReference type="Gene3D" id="3.80.10.10">
    <property type="entry name" value="Ribonuclease Inhibitor"/>
    <property type="match status" value="1"/>
</dbReference>
<dbReference type="SUPFAM" id="SSF52058">
    <property type="entry name" value="L domain-like"/>
    <property type="match status" value="1"/>
</dbReference>
<feature type="region of interest" description="Disordered" evidence="6">
    <location>
        <begin position="122"/>
        <end position="145"/>
    </location>
</feature>
<keyword evidence="2" id="KW-0964">Secreted</keyword>
<evidence type="ECO:0000256" key="7">
    <source>
        <dbReference type="SAM" id="SignalP"/>
    </source>
</evidence>
<proteinExistence type="predicted"/>
<organism evidence="8 9">
    <name type="scientific">Dipteronia sinensis</name>
    <dbReference type="NCBI Taxonomy" id="43782"/>
    <lineage>
        <taxon>Eukaryota</taxon>
        <taxon>Viridiplantae</taxon>
        <taxon>Streptophyta</taxon>
        <taxon>Embryophyta</taxon>
        <taxon>Tracheophyta</taxon>
        <taxon>Spermatophyta</taxon>
        <taxon>Magnoliopsida</taxon>
        <taxon>eudicotyledons</taxon>
        <taxon>Gunneridae</taxon>
        <taxon>Pentapetalae</taxon>
        <taxon>rosids</taxon>
        <taxon>malvids</taxon>
        <taxon>Sapindales</taxon>
        <taxon>Sapindaceae</taxon>
        <taxon>Hippocastanoideae</taxon>
        <taxon>Acereae</taxon>
        <taxon>Dipteronia</taxon>
    </lineage>
</organism>
<comment type="caution">
    <text evidence="8">The sequence shown here is derived from an EMBL/GenBank/DDBJ whole genome shotgun (WGS) entry which is preliminary data.</text>
</comment>
<dbReference type="GO" id="GO:0005576">
    <property type="term" value="C:extracellular region"/>
    <property type="evidence" value="ECO:0007669"/>
    <property type="project" value="UniProtKB-SubCell"/>
</dbReference>
<evidence type="ECO:0000313" key="9">
    <source>
        <dbReference type="Proteomes" id="UP001281410"/>
    </source>
</evidence>
<dbReference type="InterPro" id="IPR032675">
    <property type="entry name" value="LRR_dom_sf"/>
</dbReference>
<name>A0AAE0EKC9_9ROSI</name>
<keyword evidence="5" id="KW-0677">Repeat</keyword>
<feature type="signal peptide" evidence="7">
    <location>
        <begin position="1"/>
        <end position="15"/>
    </location>
</feature>
<dbReference type="PANTHER" id="PTHR32093">
    <property type="entry name" value="LEUCINE-RICH REPEAT EXTENSIN-LIKE PROTEIN 3-RELATED"/>
    <property type="match status" value="1"/>
</dbReference>
<keyword evidence="4 7" id="KW-0732">Signal</keyword>
<evidence type="ECO:0000256" key="6">
    <source>
        <dbReference type="SAM" id="MobiDB-lite"/>
    </source>
</evidence>
<comment type="subcellular location">
    <subcellularLocation>
        <location evidence="1">Secreted</location>
    </subcellularLocation>
</comment>
<evidence type="ECO:0000256" key="4">
    <source>
        <dbReference type="ARBA" id="ARBA00022729"/>
    </source>
</evidence>
<dbReference type="EMBL" id="JANJYJ010000001">
    <property type="protein sequence ID" value="KAK3229630.1"/>
    <property type="molecule type" value="Genomic_DNA"/>
</dbReference>
<feature type="chain" id="PRO_5042150332" evidence="7">
    <location>
        <begin position="16"/>
        <end position="145"/>
    </location>
</feature>
<evidence type="ECO:0000313" key="8">
    <source>
        <dbReference type="EMBL" id="KAK3229630.1"/>
    </source>
</evidence>
<accession>A0AAE0EKC9</accession>
<sequence length="145" mass="15321">MILVVIFLAALETLNEIILKNDNLTGRLPPQIGKLKNVTVFDLHWCHTTTVCQLPNLQNFTYSSNYSPESQPPSCAATAVGGKVASNGTNNCIPGKADQGSSKECSSEAACPVDCCKLQCGGSESTKRPPVLKPPASKSQAISLT</sequence>